<sequence length="100" mass="10659">MPNPVIDFPWDKANVTGTGTVVGRPCVVHTITLNGCTTLGSVDVYDALDATVPATRIATYTLLGASASYQGISFLYDCEMTTGIHMVFTAFVGDFTVTFK</sequence>
<accession>X1BCS1</accession>
<gene>
    <name evidence="1" type="ORF">S01H4_40627</name>
</gene>
<dbReference type="AlphaFoldDB" id="X1BCS1"/>
<proteinExistence type="predicted"/>
<name>X1BCS1_9ZZZZ</name>
<organism evidence="1">
    <name type="scientific">marine sediment metagenome</name>
    <dbReference type="NCBI Taxonomy" id="412755"/>
    <lineage>
        <taxon>unclassified sequences</taxon>
        <taxon>metagenomes</taxon>
        <taxon>ecological metagenomes</taxon>
    </lineage>
</organism>
<reference evidence="1" key="1">
    <citation type="journal article" date="2014" name="Front. Microbiol.">
        <title>High frequency of phylogenetically diverse reductive dehalogenase-homologous genes in deep subseafloor sedimentary metagenomes.</title>
        <authorList>
            <person name="Kawai M."/>
            <person name="Futagami T."/>
            <person name="Toyoda A."/>
            <person name="Takaki Y."/>
            <person name="Nishi S."/>
            <person name="Hori S."/>
            <person name="Arai W."/>
            <person name="Tsubouchi T."/>
            <person name="Morono Y."/>
            <person name="Uchiyama I."/>
            <person name="Ito T."/>
            <person name="Fujiyama A."/>
            <person name="Inagaki F."/>
            <person name="Takami H."/>
        </authorList>
    </citation>
    <scope>NUCLEOTIDE SEQUENCE</scope>
    <source>
        <strain evidence="1">Expedition CK06-06</strain>
    </source>
</reference>
<dbReference type="EMBL" id="BART01022149">
    <property type="protein sequence ID" value="GAG92825.1"/>
    <property type="molecule type" value="Genomic_DNA"/>
</dbReference>
<evidence type="ECO:0000313" key="1">
    <source>
        <dbReference type="EMBL" id="GAG92825.1"/>
    </source>
</evidence>
<protein>
    <submittedName>
        <fullName evidence="1">Uncharacterized protein</fullName>
    </submittedName>
</protein>
<comment type="caution">
    <text evidence="1">The sequence shown here is derived from an EMBL/GenBank/DDBJ whole genome shotgun (WGS) entry which is preliminary data.</text>
</comment>